<dbReference type="Pfam" id="PF01734">
    <property type="entry name" value="Patatin"/>
    <property type="match status" value="1"/>
</dbReference>
<dbReference type="GO" id="GO:0016042">
    <property type="term" value="P:lipid catabolic process"/>
    <property type="evidence" value="ECO:0007669"/>
    <property type="project" value="UniProtKB-UniRule"/>
</dbReference>
<feature type="active site" description="Proton acceptor" evidence="4">
    <location>
        <position position="172"/>
    </location>
</feature>
<feature type="domain" description="PNPLA" evidence="5">
    <location>
        <begin position="15"/>
        <end position="186"/>
    </location>
</feature>
<evidence type="ECO:0000256" key="4">
    <source>
        <dbReference type="PROSITE-ProRule" id="PRU01161"/>
    </source>
</evidence>
<evidence type="ECO:0000313" key="6">
    <source>
        <dbReference type="EMBL" id="MCR9015686.1"/>
    </source>
</evidence>
<keyword evidence="7" id="KW-1185">Reference proteome</keyword>
<proteinExistence type="predicted"/>
<keyword evidence="1 4" id="KW-0378">Hydrolase</keyword>
<evidence type="ECO:0000259" key="5">
    <source>
        <dbReference type="PROSITE" id="PS51635"/>
    </source>
</evidence>
<protein>
    <submittedName>
        <fullName evidence="6">Patatin-like phospholipase family protein</fullName>
    </submittedName>
</protein>
<evidence type="ECO:0000313" key="7">
    <source>
        <dbReference type="Proteomes" id="UP001142175"/>
    </source>
</evidence>
<evidence type="ECO:0000256" key="3">
    <source>
        <dbReference type="ARBA" id="ARBA00023098"/>
    </source>
</evidence>
<dbReference type="GO" id="GO:0016787">
    <property type="term" value="F:hydrolase activity"/>
    <property type="evidence" value="ECO:0007669"/>
    <property type="project" value="UniProtKB-UniRule"/>
</dbReference>
<dbReference type="SUPFAM" id="SSF52151">
    <property type="entry name" value="FabD/lysophospholipase-like"/>
    <property type="match status" value="1"/>
</dbReference>
<organism evidence="6 7">
    <name type="scientific">Aquiflexum gelatinilyticum</name>
    <dbReference type="NCBI Taxonomy" id="2961943"/>
    <lineage>
        <taxon>Bacteria</taxon>
        <taxon>Pseudomonadati</taxon>
        <taxon>Bacteroidota</taxon>
        <taxon>Cytophagia</taxon>
        <taxon>Cytophagales</taxon>
        <taxon>Cyclobacteriaceae</taxon>
        <taxon>Aquiflexum</taxon>
    </lineage>
</organism>
<evidence type="ECO:0000256" key="2">
    <source>
        <dbReference type="ARBA" id="ARBA00022963"/>
    </source>
</evidence>
<evidence type="ECO:0000256" key="1">
    <source>
        <dbReference type="ARBA" id="ARBA00022801"/>
    </source>
</evidence>
<dbReference type="Proteomes" id="UP001142175">
    <property type="component" value="Unassembled WGS sequence"/>
</dbReference>
<dbReference type="EMBL" id="JANSUY010000009">
    <property type="protein sequence ID" value="MCR9015686.1"/>
    <property type="molecule type" value="Genomic_DNA"/>
</dbReference>
<comment type="caution">
    <text evidence="6">The sequence shown here is derived from an EMBL/GenBank/DDBJ whole genome shotgun (WGS) entry which is preliminary data.</text>
</comment>
<feature type="active site" description="Nucleophile" evidence="4">
    <location>
        <position position="48"/>
    </location>
</feature>
<reference evidence="6" key="1">
    <citation type="submission" date="2022-08" db="EMBL/GenBank/DDBJ databases">
        <authorList>
            <person name="Zhang D."/>
        </authorList>
    </citation>
    <scope>NUCLEOTIDE SEQUENCE</scope>
    <source>
        <strain evidence="6">XJ19-11</strain>
    </source>
</reference>
<dbReference type="InterPro" id="IPR002641">
    <property type="entry name" value="PNPLA_dom"/>
</dbReference>
<dbReference type="PANTHER" id="PTHR14226">
    <property type="entry name" value="NEUROPATHY TARGET ESTERASE/SWISS CHEESE D.MELANOGASTER"/>
    <property type="match status" value="1"/>
</dbReference>
<accession>A0A9X2P494</accession>
<feature type="short sequence motif" description="GXSXG" evidence="4">
    <location>
        <begin position="46"/>
        <end position="50"/>
    </location>
</feature>
<dbReference type="PROSITE" id="PS51635">
    <property type="entry name" value="PNPLA"/>
    <property type="match status" value="1"/>
</dbReference>
<dbReference type="AlphaFoldDB" id="A0A9X2P494"/>
<dbReference type="InterPro" id="IPR050301">
    <property type="entry name" value="NTE"/>
</dbReference>
<sequence length="474" mass="53171">MTDPKPPTQNPKKSLVLAGGGMRVAYQAGVLVALEEEGISFDHVDGTSGGIFNTGMLASGWKPKEIAEKWRTLKLSGFMSAGSAKSYLKPFKTQGIADANNIRKKVFPHLGISVSQINKQEKFAATFNVCNFSTKSVEAIPSNSVTEDHLIAGVSLPIFMPAIQIQDTWYTDAVWIKDANLMEAVKQGSKELWLVWAIGNSPTYLGGAFNQYVHMIEMSANGALLEEYNQIKLTNEIGAIGKSEFEPIKLFVIKPPIALPLDPDFFFNKVNAKELINMGYAHAKKYLSSIPPKGEFLEADTTKNREPEFLYSFRVSFSGKSKSPTKSQKMEYSLYFRFAEFREHHELEVYSSLKLEDIHDEISCFDHLTEITNTTKGRKLEIQTSLILEGKVHKITVATVLTNPLEILMGLNFKDLTFKMWDENANLITETILYQSILDRLKAVYFSSLKSTLDKSIGIRKRFSTLKNLINYGI</sequence>
<keyword evidence="2 4" id="KW-0442">Lipid degradation</keyword>
<gene>
    <name evidence="6" type="ORF">NU887_11625</name>
</gene>
<dbReference type="RefSeq" id="WP_258423547.1">
    <property type="nucleotide sequence ID" value="NZ_JANSUY010000009.1"/>
</dbReference>
<dbReference type="InterPro" id="IPR016035">
    <property type="entry name" value="Acyl_Trfase/lysoPLipase"/>
</dbReference>
<keyword evidence="3 4" id="KW-0443">Lipid metabolism</keyword>
<comment type="caution">
    <text evidence="4">Lacks conserved residue(s) required for the propagation of feature annotation.</text>
</comment>
<dbReference type="Gene3D" id="3.40.1090.10">
    <property type="entry name" value="Cytosolic phospholipase A2 catalytic domain"/>
    <property type="match status" value="1"/>
</dbReference>
<dbReference type="PANTHER" id="PTHR14226:SF57">
    <property type="entry name" value="BLR7027 PROTEIN"/>
    <property type="match status" value="1"/>
</dbReference>
<name>A0A9X2P494_9BACT</name>